<dbReference type="Proteomes" id="UP000095419">
    <property type="component" value="Unassembled WGS sequence"/>
</dbReference>
<gene>
    <name evidence="2" type="ORF">Bun01g_33930</name>
    <name evidence="11" type="ORF">DW729_03620</name>
    <name evidence="10" type="ORF">DWW14_09625</name>
    <name evidence="9" type="ORF">DXD40_08925</name>
    <name evidence="3" type="ORF">ERS417307_03644</name>
    <name evidence="4" type="ORF">ERS852554_02233</name>
    <name evidence="6" type="ORF">GAP41_11225</name>
    <name evidence="7" type="ORF">GAP48_02355</name>
    <name evidence="5" type="ORF">GAQ44_04465</name>
    <name evidence="8" type="ORF">RVH16_08610</name>
</gene>
<dbReference type="Proteomes" id="UP001181247">
    <property type="component" value="Unassembled WGS sequence"/>
</dbReference>
<dbReference type="KEGG" id="bun:Bun01g_33930"/>
<dbReference type="EMBL" id="CYZF01000012">
    <property type="protein sequence ID" value="CUP42673.1"/>
    <property type="molecule type" value="Genomic_DNA"/>
</dbReference>
<reference evidence="2 17" key="4">
    <citation type="submission" date="2019-06" db="EMBL/GenBank/DDBJ databases">
        <title>Complete genome sequence of Bacteroides uniformis NBRC 113350.</title>
        <authorList>
            <person name="Miura T."/>
            <person name="Furukawa M."/>
            <person name="Shimamura M."/>
            <person name="Ohyama Y."/>
            <person name="Yamazoe A."/>
            <person name="Kawasaki H."/>
        </authorList>
    </citation>
    <scope>NUCLEOTIDE SEQUENCE [LARGE SCALE GENOMIC DNA]</scope>
    <source>
        <strain evidence="2 17">NBRC 113350</strain>
    </source>
</reference>
<evidence type="ECO:0000313" key="2">
    <source>
        <dbReference type="EMBL" id="BBK89023.1"/>
    </source>
</evidence>
<feature type="signal peptide" evidence="1">
    <location>
        <begin position="1"/>
        <end position="22"/>
    </location>
</feature>
<dbReference type="EMBL" id="CZBF01000003">
    <property type="protein sequence ID" value="CUP90808.1"/>
    <property type="molecule type" value="Genomic_DNA"/>
</dbReference>
<dbReference type="RefSeq" id="WP_057089556.1">
    <property type="nucleotide sequence ID" value="NZ_AP019724.1"/>
</dbReference>
<dbReference type="EMBL" id="WCTM01000006">
    <property type="protein sequence ID" value="KAB4242208.1"/>
    <property type="molecule type" value="Genomic_DNA"/>
</dbReference>
<sequence length="349" mass="37896">MKKNIFLFWVLLSTLVGGVSCSSEELPANPTIVSPVSSLVLSVEGMDYVAVPRLKEDKTLDNVLTLEVRKASTKAVVKSIVLADASAEANVAVGDEVTFTGNRWELVLKRGMETGSYFVEMVYNEPPFMYFVKTGDYGPEGERYYVNPDKSQKIASINYDTKFEGYIDLTGTNWDNIGLVASDLSSYYDFSGGADGSSCSFEMVKKESAGGNVFACDGPWGNWTSNNGTPEITSPGVWKINFDAATQVMTLLHTQWAVTGSAISSLKAMTYSSETRLWSLDTDLSPGTLKFTTIAVGYGDPIIVYGASEGLSKLSEEGTDIEIGTAGNYTITLNLSQPPYYDYSIKKNG</sequence>
<name>A0A174S574_BACUN</name>
<evidence type="ECO:0000313" key="7">
    <source>
        <dbReference type="EMBL" id="KAB4258555.1"/>
    </source>
</evidence>
<evidence type="ECO:0000313" key="5">
    <source>
        <dbReference type="EMBL" id="KAB4186397.1"/>
    </source>
</evidence>
<evidence type="ECO:0000313" key="9">
    <source>
        <dbReference type="EMBL" id="RGJ93944.1"/>
    </source>
</evidence>
<evidence type="ECO:0000313" key="6">
    <source>
        <dbReference type="EMBL" id="KAB4242208.1"/>
    </source>
</evidence>
<dbReference type="Proteomes" id="UP000431575">
    <property type="component" value="Unassembled WGS sequence"/>
</dbReference>
<dbReference type="Proteomes" id="UP000095788">
    <property type="component" value="Unassembled WGS sequence"/>
</dbReference>
<dbReference type="AlphaFoldDB" id="A0A174S574"/>
<dbReference type="EMBL" id="QRZC01000010">
    <property type="protein sequence ID" value="RGV42282.1"/>
    <property type="molecule type" value="Genomic_DNA"/>
</dbReference>
<accession>A0A174S574</accession>
<evidence type="ECO:0008006" key="21">
    <source>
        <dbReference type="Google" id="ProtNLM"/>
    </source>
</evidence>
<dbReference type="EMBL" id="AP019724">
    <property type="protein sequence ID" value="BBK89023.1"/>
    <property type="molecule type" value="Genomic_DNA"/>
</dbReference>
<evidence type="ECO:0000313" key="19">
    <source>
        <dbReference type="Proteomes" id="UP000487221"/>
    </source>
</evidence>
<dbReference type="Proteomes" id="UP000285343">
    <property type="component" value="Unassembled WGS sequence"/>
</dbReference>
<evidence type="ECO:0000313" key="11">
    <source>
        <dbReference type="EMBL" id="RHE61318.1"/>
    </source>
</evidence>
<protein>
    <recommendedName>
        <fullName evidence="21">DUF5115 domain-containing protein</fullName>
    </recommendedName>
</protein>
<keyword evidence="1" id="KW-0732">Signal</keyword>
<evidence type="ECO:0000313" key="3">
    <source>
        <dbReference type="EMBL" id="CUP42673.1"/>
    </source>
</evidence>
<dbReference type="EMBL" id="WCTY01000006">
    <property type="protein sequence ID" value="KAB4186397.1"/>
    <property type="molecule type" value="Genomic_DNA"/>
</dbReference>
<dbReference type="EMBL" id="JAWDEU010000002">
    <property type="protein sequence ID" value="MDU0244772.1"/>
    <property type="molecule type" value="Genomic_DNA"/>
</dbReference>
<dbReference type="Proteomes" id="UP000487221">
    <property type="component" value="Unassembled WGS sequence"/>
</dbReference>
<evidence type="ECO:0000256" key="1">
    <source>
        <dbReference type="SAM" id="SignalP"/>
    </source>
</evidence>
<dbReference type="Proteomes" id="UP000260844">
    <property type="component" value="Unassembled WGS sequence"/>
</dbReference>
<proteinExistence type="predicted"/>
<feature type="chain" id="PRO_5014252612" description="DUF5115 domain-containing protein" evidence="1">
    <location>
        <begin position="23"/>
        <end position="349"/>
    </location>
</feature>
<dbReference type="Proteomes" id="UP000487989">
    <property type="component" value="Unassembled WGS sequence"/>
</dbReference>
<reference evidence="12 13" key="1">
    <citation type="submission" date="2015-09" db="EMBL/GenBank/DDBJ databases">
        <authorList>
            <consortium name="Pathogen Informatics"/>
        </authorList>
    </citation>
    <scope>NUCLEOTIDE SEQUENCE [LARGE SCALE GENOMIC DNA]</scope>
    <source>
        <strain evidence="3 12">2789STDY5608791</strain>
        <strain evidence="4 13">2789STDY5834942</strain>
    </source>
</reference>
<reference evidence="14 15" key="2">
    <citation type="submission" date="2018-08" db="EMBL/GenBank/DDBJ databases">
        <title>A genome reference for cultivated species of the human gut microbiota.</title>
        <authorList>
            <person name="Zou Y."/>
            <person name="Xue W."/>
            <person name="Luo G."/>
        </authorList>
    </citation>
    <scope>NUCLEOTIDE SEQUENCE [LARGE SCALE GENOMIC DNA]</scope>
    <source>
        <strain evidence="10 16">AF14-42</strain>
        <strain evidence="11 15">AM27-46</strain>
        <strain evidence="9 14">TM04-30</strain>
    </source>
</reference>
<dbReference type="EMBL" id="WCTJ01000002">
    <property type="protein sequence ID" value="KAB4258555.1"/>
    <property type="molecule type" value="Genomic_DNA"/>
</dbReference>
<evidence type="ECO:0000313" key="16">
    <source>
        <dbReference type="Proteomes" id="UP000285343"/>
    </source>
</evidence>
<dbReference type="Gene3D" id="2.60.40.3620">
    <property type="match status" value="1"/>
</dbReference>
<evidence type="ECO:0000313" key="20">
    <source>
        <dbReference type="Proteomes" id="UP000487989"/>
    </source>
</evidence>
<evidence type="ECO:0000313" key="4">
    <source>
        <dbReference type="EMBL" id="CUP90808.1"/>
    </source>
</evidence>
<evidence type="ECO:0000313" key="12">
    <source>
        <dbReference type="Proteomes" id="UP000095419"/>
    </source>
</evidence>
<dbReference type="EMBL" id="QSPV01000006">
    <property type="protein sequence ID" value="RGJ93944.1"/>
    <property type="molecule type" value="Genomic_DNA"/>
</dbReference>
<evidence type="ECO:0000313" key="15">
    <source>
        <dbReference type="Proteomes" id="UP000284640"/>
    </source>
</evidence>
<dbReference type="EMBL" id="QSKL01000002">
    <property type="protein sequence ID" value="RHE61318.1"/>
    <property type="molecule type" value="Genomic_DNA"/>
</dbReference>
<evidence type="ECO:0000313" key="10">
    <source>
        <dbReference type="EMBL" id="RGV42282.1"/>
    </source>
</evidence>
<evidence type="ECO:0000313" key="14">
    <source>
        <dbReference type="Proteomes" id="UP000260844"/>
    </source>
</evidence>
<evidence type="ECO:0000313" key="13">
    <source>
        <dbReference type="Proteomes" id="UP000095788"/>
    </source>
</evidence>
<reference evidence="18 19" key="3">
    <citation type="journal article" date="2019" name="Nat. Med.">
        <title>A library of human gut bacterial isolates paired with longitudinal multiomics data enables mechanistic microbiome research.</title>
        <authorList>
            <person name="Poyet M."/>
            <person name="Groussin M."/>
            <person name="Gibbons S.M."/>
            <person name="Avila-Pacheco J."/>
            <person name="Jiang X."/>
            <person name="Kearney S.M."/>
            <person name="Perrotta A.R."/>
            <person name="Berdy B."/>
            <person name="Zhao S."/>
            <person name="Lieberman T.D."/>
            <person name="Swanson P.K."/>
            <person name="Smith M."/>
            <person name="Roesemann S."/>
            <person name="Alexander J.E."/>
            <person name="Rich S.A."/>
            <person name="Livny J."/>
            <person name="Vlamakis H."/>
            <person name="Clish C."/>
            <person name="Bullock K."/>
            <person name="Deik A."/>
            <person name="Scott J."/>
            <person name="Pierce K.A."/>
            <person name="Xavier R.J."/>
            <person name="Alm E.J."/>
        </authorList>
    </citation>
    <scope>NUCLEOTIDE SEQUENCE [LARGE SCALE GENOMIC DNA]</scope>
    <source>
        <strain evidence="5 19">BIOML-A19</strain>
        <strain evidence="7 20">BIOML-A3</strain>
        <strain evidence="6 18">BIOML-A6</strain>
    </source>
</reference>
<dbReference type="PROSITE" id="PS51257">
    <property type="entry name" value="PROKAR_LIPOPROTEIN"/>
    <property type="match status" value="1"/>
</dbReference>
<reference evidence="8" key="5">
    <citation type="submission" date="2023-10" db="EMBL/GenBank/DDBJ databases">
        <title>Genome of Potential pathogenic bacteria in Crohn's disease.</title>
        <authorList>
            <person name="Rodriguez-Palacios A."/>
        </authorList>
    </citation>
    <scope>NUCLEOTIDE SEQUENCE</scope>
    <source>
        <strain evidence="8">CavFT-hAR50</strain>
    </source>
</reference>
<dbReference type="Proteomes" id="UP000320533">
    <property type="component" value="Chromosome"/>
</dbReference>
<evidence type="ECO:0000313" key="18">
    <source>
        <dbReference type="Proteomes" id="UP000431575"/>
    </source>
</evidence>
<dbReference type="Proteomes" id="UP000284640">
    <property type="component" value="Unassembled WGS sequence"/>
</dbReference>
<evidence type="ECO:0000313" key="8">
    <source>
        <dbReference type="EMBL" id="MDU0244772.1"/>
    </source>
</evidence>
<organism evidence="4 13">
    <name type="scientific">Bacteroides uniformis</name>
    <dbReference type="NCBI Taxonomy" id="820"/>
    <lineage>
        <taxon>Bacteria</taxon>
        <taxon>Pseudomonadati</taxon>
        <taxon>Bacteroidota</taxon>
        <taxon>Bacteroidia</taxon>
        <taxon>Bacteroidales</taxon>
        <taxon>Bacteroidaceae</taxon>
        <taxon>Bacteroides</taxon>
    </lineage>
</organism>
<evidence type="ECO:0000313" key="17">
    <source>
        <dbReference type="Proteomes" id="UP000320533"/>
    </source>
</evidence>